<dbReference type="InterPro" id="IPR011990">
    <property type="entry name" value="TPR-like_helical_dom_sf"/>
</dbReference>
<gene>
    <name evidence="1" type="ORF">MEDL_8120</name>
</gene>
<keyword evidence="2" id="KW-1185">Reference proteome</keyword>
<dbReference type="Proteomes" id="UP000683360">
    <property type="component" value="Unassembled WGS sequence"/>
</dbReference>
<organism evidence="1 2">
    <name type="scientific">Mytilus edulis</name>
    <name type="common">Blue mussel</name>
    <dbReference type="NCBI Taxonomy" id="6550"/>
    <lineage>
        <taxon>Eukaryota</taxon>
        <taxon>Metazoa</taxon>
        <taxon>Spiralia</taxon>
        <taxon>Lophotrochozoa</taxon>
        <taxon>Mollusca</taxon>
        <taxon>Bivalvia</taxon>
        <taxon>Autobranchia</taxon>
        <taxon>Pteriomorphia</taxon>
        <taxon>Mytilida</taxon>
        <taxon>Mytiloidea</taxon>
        <taxon>Mytilidae</taxon>
        <taxon>Mytilinae</taxon>
        <taxon>Mytilus</taxon>
    </lineage>
</organism>
<proteinExistence type="predicted"/>
<dbReference type="EMBL" id="CAJPWZ010000458">
    <property type="protein sequence ID" value="CAG2193049.1"/>
    <property type="molecule type" value="Genomic_DNA"/>
</dbReference>
<reference evidence="1" key="1">
    <citation type="submission" date="2021-03" db="EMBL/GenBank/DDBJ databases">
        <authorList>
            <person name="Bekaert M."/>
        </authorList>
    </citation>
    <scope>NUCLEOTIDE SEQUENCE</scope>
</reference>
<dbReference type="OrthoDB" id="10312937at2759"/>
<dbReference type="SUPFAM" id="SSF48452">
    <property type="entry name" value="TPR-like"/>
    <property type="match status" value="1"/>
</dbReference>
<protein>
    <submittedName>
        <fullName evidence="1">Uncharacterized protein</fullName>
    </submittedName>
</protein>
<evidence type="ECO:0000313" key="1">
    <source>
        <dbReference type="EMBL" id="CAG2193049.1"/>
    </source>
</evidence>
<name>A0A8S3QGZ6_MYTED</name>
<sequence>MSENKTESLQFYDYLCQKIGSEEVVRARRLLFISNDFGSDCIQISSGSRGEGLDLNGSDFDVMRVVHYYMVYESRKYAAKDQTCVIQLVMDIEESHPCFTYLRLLNNYDNLPQPFKQVFSKHNGNAVSGWLKLASFFYIHKNYFATIAIINYTLSKCTDDKILIGQLSFSMIMLSTKQKYDLTLMSQEKLISILKTKTIIEVIFQAKSSVIPTELKLDVMERPTNFEPVTFAHFLNFLCYFHLQDYASCWFCISHLLQTILKHNWVSKGKENPKSWITLGIAYQMLGLTDLAKQLFCHIAQNDEYNITSAGLRLSRLS</sequence>
<comment type="caution">
    <text evidence="1">The sequence shown here is derived from an EMBL/GenBank/DDBJ whole genome shotgun (WGS) entry which is preliminary data.</text>
</comment>
<accession>A0A8S3QGZ6</accession>
<evidence type="ECO:0000313" key="2">
    <source>
        <dbReference type="Proteomes" id="UP000683360"/>
    </source>
</evidence>
<dbReference type="AlphaFoldDB" id="A0A8S3QGZ6"/>